<evidence type="ECO:0000256" key="1">
    <source>
        <dbReference type="SAM" id="MobiDB-lite"/>
    </source>
</evidence>
<feature type="compositionally biased region" description="Low complexity" evidence="1">
    <location>
        <begin position="1"/>
        <end position="13"/>
    </location>
</feature>
<organism evidence="2 3">
    <name type="scientific">Rhynchospora breviuscula</name>
    <dbReference type="NCBI Taxonomy" id="2022672"/>
    <lineage>
        <taxon>Eukaryota</taxon>
        <taxon>Viridiplantae</taxon>
        <taxon>Streptophyta</taxon>
        <taxon>Embryophyta</taxon>
        <taxon>Tracheophyta</taxon>
        <taxon>Spermatophyta</taxon>
        <taxon>Magnoliopsida</taxon>
        <taxon>Liliopsida</taxon>
        <taxon>Poales</taxon>
        <taxon>Cyperaceae</taxon>
        <taxon>Cyperoideae</taxon>
        <taxon>Rhynchosporeae</taxon>
        <taxon>Rhynchospora</taxon>
    </lineage>
</organism>
<reference evidence="2" key="1">
    <citation type="journal article" date="2022" name="Cell">
        <title>Repeat-based holocentromeres influence genome architecture and karyotype evolution.</title>
        <authorList>
            <person name="Hofstatter P.G."/>
            <person name="Thangavel G."/>
            <person name="Lux T."/>
            <person name="Neumann P."/>
            <person name="Vondrak T."/>
            <person name="Novak P."/>
            <person name="Zhang M."/>
            <person name="Costa L."/>
            <person name="Castellani M."/>
            <person name="Scott A."/>
            <person name="Toegelov H."/>
            <person name="Fuchs J."/>
            <person name="Mata-Sucre Y."/>
            <person name="Dias Y."/>
            <person name="Vanzela A.L.L."/>
            <person name="Huettel B."/>
            <person name="Almeida C.C.S."/>
            <person name="Simkova H."/>
            <person name="Souza G."/>
            <person name="Pedrosa-Harand A."/>
            <person name="Macas J."/>
            <person name="Mayer K.F.X."/>
            <person name="Houben A."/>
            <person name="Marques A."/>
        </authorList>
    </citation>
    <scope>NUCLEOTIDE SEQUENCE</scope>
    <source>
        <strain evidence="2">RhyBre1mFocal</strain>
    </source>
</reference>
<name>A0A9Q0C5Q9_9POAL</name>
<accession>A0A9Q0C5Q9</accession>
<dbReference type="EMBL" id="JAMQYH010000005">
    <property type="protein sequence ID" value="KAJ1687803.1"/>
    <property type="molecule type" value="Genomic_DNA"/>
</dbReference>
<dbReference type="PANTHER" id="PTHR34371">
    <property type="entry name" value="OS01G0551000 PROTEIN"/>
    <property type="match status" value="1"/>
</dbReference>
<evidence type="ECO:0000313" key="3">
    <source>
        <dbReference type="Proteomes" id="UP001151287"/>
    </source>
</evidence>
<protein>
    <submittedName>
        <fullName evidence="2">Uncharacterized protein</fullName>
    </submittedName>
</protein>
<feature type="region of interest" description="Disordered" evidence="1">
    <location>
        <begin position="1"/>
        <end position="61"/>
    </location>
</feature>
<proteinExistence type="predicted"/>
<dbReference type="Pfam" id="PF05097">
    <property type="entry name" value="DUF688"/>
    <property type="match status" value="1"/>
</dbReference>
<evidence type="ECO:0000313" key="2">
    <source>
        <dbReference type="EMBL" id="KAJ1687803.1"/>
    </source>
</evidence>
<keyword evidence="3" id="KW-1185">Reference proteome</keyword>
<dbReference type="AlphaFoldDB" id="A0A9Q0C5Q9"/>
<dbReference type="Proteomes" id="UP001151287">
    <property type="component" value="Unassembled WGS sequence"/>
</dbReference>
<gene>
    <name evidence="2" type="ORF">LUZ63_019193</name>
</gene>
<dbReference type="PANTHER" id="PTHR34371:SF6">
    <property type="entry name" value="MEMBRANE-ASSOCIATED KINASE REGULATOR 6"/>
    <property type="match status" value="1"/>
</dbReference>
<dbReference type="InterPro" id="IPR007789">
    <property type="entry name" value="DUF688"/>
</dbReference>
<sequence>MASSKLSSYTPSSLRWDPPGSTTPPPQKPGAVPFLWEEKPGKPKKHASLFGPFTDTPTDDKGRLSVQSLELPPRLVAEMKAMQRHVDSNSPTTVLHGPELTKPGTTRVHVTCHSFSYYMEGKKKAKRQKEAWFWRRKKNLHNKQGEEFKIETPTLSRNRSLNGDSASDHSSHFWATIRENLKQVVPWRKYSKNH</sequence>
<dbReference type="OrthoDB" id="1934555at2759"/>
<comment type="caution">
    <text evidence="2">The sequence shown here is derived from an EMBL/GenBank/DDBJ whole genome shotgun (WGS) entry which is preliminary data.</text>
</comment>